<dbReference type="GO" id="GO:0003700">
    <property type="term" value="F:DNA-binding transcription factor activity"/>
    <property type="evidence" value="ECO:0007669"/>
    <property type="project" value="InterPro"/>
</dbReference>
<dbReference type="AlphaFoldDB" id="A0A0J1D139"/>
<dbReference type="InterPro" id="IPR036388">
    <property type="entry name" value="WH-like_DNA-bd_sf"/>
</dbReference>
<dbReference type="PATRIC" id="fig|908627.4.peg.1990"/>
<evidence type="ECO:0000256" key="1">
    <source>
        <dbReference type="ARBA" id="ARBA00009437"/>
    </source>
</evidence>
<dbReference type="InterPro" id="IPR005119">
    <property type="entry name" value="LysR_subst-bd"/>
</dbReference>
<dbReference type="PANTHER" id="PTHR30537">
    <property type="entry name" value="HTH-TYPE TRANSCRIPTIONAL REGULATOR"/>
    <property type="match status" value="1"/>
</dbReference>
<evidence type="ECO:0000256" key="3">
    <source>
        <dbReference type="ARBA" id="ARBA00023125"/>
    </source>
</evidence>
<dbReference type="RefSeq" id="WP_047846284.1">
    <property type="nucleotide sequence ID" value="NZ_AEJF01000068.1"/>
</dbReference>
<dbReference type="Proteomes" id="UP000035963">
    <property type="component" value="Unassembled WGS sequence"/>
</dbReference>
<evidence type="ECO:0000313" key="6">
    <source>
        <dbReference type="EMBL" id="KLU26472.1"/>
    </source>
</evidence>
<dbReference type="SUPFAM" id="SSF46785">
    <property type="entry name" value="Winged helix' DNA-binding domain"/>
    <property type="match status" value="1"/>
</dbReference>
<protein>
    <submittedName>
        <fullName evidence="6">LysR family transcriptional regulator</fullName>
    </submittedName>
</protein>
<dbReference type="Pfam" id="PF03466">
    <property type="entry name" value="LysR_substrate"/>
    <property type="match status" value="1"/>
</dbReference>
<proteinExistence type="inferred from homology"/>
<name>A0A0J1D139_9BURK</name>
<dbReference type="InterPro" id="IPR058163">
    <property type="entry name" value="LysR-type_TF_proteobact-type"/>
</dbReference>
<sequence>MLNRLEILKIFAAASASPTFREAARRLGVSPQVVTRAVRELEQSLGETLFHRSTRRIQITAFGQSFALKAQAALGAVDGLFDPMEVGSDEAIGTVRITAPSGLGRHYVQPQLTDLMTRHPGLVLDLRLSDTPSVVVDEQIDIGVRAGMIGDNRFVARVIGPLPIWVVGSPVLIERMGEPRNLKDLEAMPVTSLIDRTNGRPWPWIFRGERHFLPHSPAFVTDDTEVEIEAACTGIGFSQCTEYLVRPHVESGRLVRILSRLEPEPWKLHVYRPQRGPVPKRIRLVFDELVTKLPCATRRD</sequence>
<comment type="caution">
    <text evidence="6">The sequence shown here is derived from an EMBL/GenBank/DDBJ whole genome shotgun (WGS) entry which is preliminary data.</text>
</comment>
<dbReference type="InterPro" id="IPR000847">
    <property type="entry name" value="LysR_HTH_N"/>
</dbReference>
<dbReference type="Gene3D" id="1.10.10.10">
    <property type="entry name" value="Winged helix-like DNA-binding domain superfamily/Winged helix DNA-binding domain"/>
    <property type="match status" value="1"/>
</dbReference>
<evidence type="ECO:0000313" key="7">
    <source>
        <dbReference type="Proteomes" id="UP000035963"/>
    </source>
</evidence>
<dbReference type="CDD" id="cd08422">
    <property type="entry name" value="PBP2_CrgA_like"/>
    <property type="match status" value="1"/>
</dbReference>
<dbReference type="EMBL" id="AEJF01000068">
    <property type="protein sequence ID" value="KLU26472.1"/>
    <property type="molecule type" value="Genomic_DNA"/>
</dbReference>
<keyword evidence="3" id="KW-0238">DNA-binding</keyword>
<evidence type="ECO:0000256" key="4">
    <source>
        <dbReference type="ARBA" id="ARBA00023163"/>
    </source>
</evidence>
<feature type="domain" description="HTH lysR-type" evidence="5">
    <location>
        <begin position="1"/>
        <end position="60"/>
    </location>
</feature>
<organism evidence="6 7">
    <name type="scientific">Caballeronia mineralivorans PML1(12)</name>
    <dbReference type="NCBI Taxonomy" id="908627"/>
    <lineage>
        <taxon>Bacteria</taxon>
        <taxon>Pseudomonadati</taxon>
        <taxon>Pseudomonadota</taxon>
        <taxon>Betaproteobacteria</taxon>
        <taxon>Burkholderiales</taxon>
        <taxon>Burkholderiaceae</taxon>
        <taxon>Caballeronia</taxon>
    </lineage>
</organism>
<comment type="similarity">
    <text evidence="1">Belongs to the LysR transcriptional regulatory family.</text>
</comment>
<evidence type="ECO:0000256" key="2">
    <source>
        <dbReference type="ARBA" id="ARBA00023015"/>
    </source>
</evidence>
<dbReference type="InterPro" id="IPR036390">
    <property type="entry name" value="WH_DNA-bd_sf"/>
</dbReference>
<dbReference type="SUPFAM" id="SSF53850">
    <property type="entry name" value="Periplasmic binding protein-like II"/>
    <property type="match status" value="1"/>
</dbReference>
<dbReference type="GO" id="GO:0003677">
    <property type="term" value="F:DNA binding"/>
    <property type="evidence" value="ECO:0007669"/>
    <property type="project" value="UniProtKB-KW"/>
</dbReference>
<dbReference type="OrthoDB" id="8523827at2"/>
<dbReference type="Pfam" id="PF00126">
    <property type="entry name" value="HTH_1"/>
    <property type="match status" value="1"/>
</dbReference>
<accession>A0A0J1D139</accession>
<dbReference type="Gene3D" id="3.40.190.290">
    <property type="match status" value="1"/>
</dbReference>
<gene>
    <name evidence="6" type="ORF">EOS_09015</name>
</gene>
<reference evidence="6 7" key="1">
    <citation type="journal article" date="2015" name="Genome Announc.">
        <title>Draft Genome Sequence of Burkholderia sp. Strain PML1(12), an Ectomycorrhizosphere-Inhabiting Bacterium with Effective Mineral-Weathering Ability.</title>
        <authorList>
            <person name="Uroz S."/>
            <person name="Oger P."/>
        </authorList>
    </citation>
    <scope>NUCLEOTIDE SEQUENCE [LARGE SCALE GENOMIC DNA]</scope>
    <source>
        <strain evidence="7">PML1(12)</strain>
    </source>
</reference>
<dbReference type="PROSITE" id="PS50931">
    <property type="entry name" value="HTH_LYSR"/>
    <property type="match status" value="1"/>
</dbReference>
<keyword evidence="2" id="KW-0805">Transcription regulation</keyword>
<evidence type="ECO:0000259" key="5">
    <source>
        <dbReference type="PROSITE" id="PS50931"/>
    </source>
</evidence>
<keyword evidence="7" id="KW-1185">Reference proteome</keyword>
<dbReference type="PANTHER" id="PTHR30537:SF5">
    <property type="entry name" value="HTH-TYPE TRANSCRIPTIONAL ACTIVATOR TTDR-RELATED"/>
    <property type="match status" value="1"/>
</dbReference>
<keyword evidence="4" id="KW-0804">Transcription</keyword>